<proteinExistence type="predicted"/>
<dbReference type="EnsemblPlants" id="PGSC0003DMT400085278">
    <property type="protein sequence ID" value="PGSC0003DMT400085278"/>
    <property type="gene ID" value="PGSC0003DMG400034849"/>
</dbReference>
<dbReference type="HOGENOM" id="CLU_1734725_0_0_1"/>
<name>M1D957_SOLTU</name>
<dbReference type="Gramene" id="PGSC0003DMT400085278">
    <property type="protein sequence ID" value="PGSC0003DMT400085278"/>
    <property type="gene ID" value="PGSC0003DMG400034849"/>
</dbReference>
<keyword evidence="3" id="KW-1185">Reference proteome</keyword>
<protein>
    <submittedName>
        <fullName evidence="2">Uncharacterized protein</fullName>
    </submittedName>
</protein>
<reference evidence="3" key="1">
    <citation type="journal article" date="2011" name="Nature">
        <title>Genome sequence and analysis of the tuber crop potato.</title>
        <authorList>
            <consortium name="The Potato Genome Sequencing Consortium"/>
        </authorList>
    </citation>
    <scope>NUCLEOTIDE SEQUENCE [LARGE SCALE GENOMIC DNA]</scope>
    <source>
        <strain evidence="3">cv. DM1-3 516 R44</strain>
    </source>
</reference>
<reference evidence="2" key="2">
    <citation type="submission" date="2015-06" db="UniProtKB">
        <authorList>
            <consortium name="EnsemblPlants"/>
        </authorList>
    </citation>
    <scope>IDENTIFICATION</scope>
    <source>
        <strain evidence="2">DM1-3 516 R44</strain>
    </source>
</reference>
<evidence type="ECO:0000313" key="3">
    <source>
        <dbReference type="Proteomes" id="UP000011115"/>
    </source>
</evidence>
<dbReference type="InParanoid" id="M1D957"/>
<sequence>MLTTSKRMQHNVEIFLSSELGHSRKGSAKLLGREQRNDFHHNQTTPLLKGMWAFPWVYQFQFRIWKTFHSHRRQLSNLSDNAPRALEIMSVNQKLKSAQLNDKLPSPIVFQPIPHKQDPTKQNTSSSVQRSKRPDPPPLRLPFLLQQSEET</sequence>
<evidence type="ECO:0000313" key="2">
    <source>
        <dbReference type="EnsemblPlants" id="PGSC0003DMT400085278"/>
    </source>
</evidence>
<dbReference type="PaxDb" id="4113-PGSC0003DMT400085278"/>
<dbReference type="Proteomes" id="UP000011115">
    <property type="component" value="Unassembled WGS sequence"/>
</dbReference>
<feature type="region of interest" description="Disordered" evidence="1">
    <location>
        <begin position="106"/>
        <end position="151"/>
    </location>
</feature>
<evidence type="ECO:0000256" key="1">
    <source>
        <dbReference type="SAM" id="MobiDB-lite"/>
    </source>
</evidence>
<dbReference type="AlphaFoldDB" id="M1D957"/>
<accession>M1D957</accession>
<feature type="compositionally biased region" description="Polar residues" evidence="1">
    <location>
        <begin position="120"/>
        <end position="129"/>
    </location>
</feature>
<organism evidence="2 3">
    <name type="scientific">Solanum tuberosum</name>
    <name type="common">Potato</name>
    <dbReference type="NCBI Taxonomy" id="4113"/>
    <lineage>
        <taxon>Eukaryota</taxon>
        <taxon>Viridiplantae</taxon>
        <taxon>Streptophyta</taxon>
        <taxon>Embryophyta</taxon>
        <taxon>Tracheophyta</taxon>
        <taxon>Spermatophyta</taxon>
        <taxon>Magnoliopsida</taxon>
        <taxon>eudicotyledons</taxon>
        <taxon>Gunneridae</taxon>
        <taxon>Pentapetalae</taxon>
        <taxon>asterids</taxon>
        <taxon>lamiids</taxon>
        <taxon>Solanales</taxon>
        <taxon>Solanaceae</taxon>
        <taxon>Solanoideae</taxon>
        <taxon>Solaneae</taxon>
        <taxon>Solanum</taxon>
    </lineage>
</organism>